<protein>
    <recommendedName>
        <fullName evidence="4">Urease accessory protein UreD</fullName>
    </recommendedName>
</protein>
<comment type="function">
    <text evidence="4">Required for maturation of urease via the functional incorporation of the urease nickel metallocenter.</text>
</comment>
<dbReference type="Proteomes" id="UP000229378">
    <property type="component" value="Unassembled WGS sequence"/>
</dbReference>
<evidence type="ECO:0000313" key="5">
    <source>
        <dbReference type="EMBL" id="AAR15098.1"/>
    </source>
</evidence>
<evidence type="ECO:0000256" key="1">
    <source>
        <dbReference type="ARBA" id="ARBA00007177"/>
    </source>
</evidence>
<evidence type="ECO:0000256" key="2">
    <source>
        <dbReference type="ARBA" id="ARBA00022988"/>
    </source>
</evidence>
<dbReference type="GO" id="GO:0005737">
    <property type="term" value="C:cytoplasm"/>
    <property type="evidence" value="ECO:0007669"/>
    <property type="project" value="UniProtKB-SubCell"/>
</dbReference>
<evidence type="ECO:0000256" key="4">
    <source>
        <dbReference type="HAMAP-Rule" id="MF_01384"/>
    </source>
</evidence>
<keyword evidence="4" id="KW-0963">Cytoplasm</keyword>
<accession>Q6UR72</accession>
<evidence type="ECO:0000313" key="7">
    <source>
        <dbReference type="Proteomes" id="UP000229378"/>
    </source>
</evidence>
<evidence type="ECO:0000256" key="3">
    <source>
        <dbReference type="ARBA" id="ARBA00023186"/>
    </source>
</evidence>
<name>Q6UR72_YERBE</name>
<dbReference type="InterPro" id="IPR002669">
    <property type="entry name" value="UreD"/>
</dbReference>
<dbReference type="PANTHER" id="PTHR33643:SF1">
    <property type="entry name" value="UREASE ACCESSORY PROTEIN D"/>
    <property type="match status" value="1"/>
</dbReference>
<gene>
    <name evidence="4 5" type="primary">ureD</name>
    <name evidence="6" type="ORF">CS533_07140</name>
</gene>
<keyword evidence="2 4" id="KW-0996">Nickel insertion</keyword>
<organism evidence="5">
    <name type="scientific">Yersinia bercovieri</name>
    <dbReference type="NCBI Taxonomy" id="634"/>
    <lineage>
        <taxon>Bacteria</taxon>
        <taxon>Pseudomonadati</taxon>
        <taxon>Pseudomonadota</taxon>
        <taxon>Gammaproteobacteria</taxon>
        <taxon>Enterobacterales</taxon>
        <taxon>Yersiniaceae</taxon>
        <taxon>Yersinia</taxon>
    </lineage>
</organism>
<dbReference type="EMBL" id="AY363681">
    <property type="protein sequence ID" value="AAR15098.1"/>
    <property type="molecule type" value="Genomic_DNA"/>
</dbReference>
<dbReference type="Pfam" id="PF01774">
    <property type="entry name" value="UreD"/>
    <property type="match status" value="1"/>
</dbReference>
<dbReference type="RefSeq" id="WP_032898221.1">
    <property type="nucleotide sequence ID" value="NZ_CABHPT010000072.1"/>
</dbReference>
<reference evidence="6 7" key="2">
    <citation type="submission" date="2017-10" db="EMBL/GenBank/DDBJ databases">
        <authorList>
            <person name="Banno H."/>
            <person name="Chua N.-H."/>
        </authorList>
    </citation>
    <scope>NUCLEOTIDE SEQUENCE [LARGE SCALE GENOMIC DNA]</scope>
    <source>
        <strain evidence="6 7">SCPM-O-B-7607</strain>
    </source>
</reference>
<keyword evidence="3 4" id="KW-0143">Chaperone</keyword>
<comment type="subunit">
    <text evidence="4">UreD, UreF and UreG form a complex that acts as a GTP-hydrolysis-dependent molecular chaperone, activating the urease apoprotein by helping to assemble the nickel containing metallocenter of UreC. The UreE protein probably delivers the nickel.</text>
</comment>
<comment type="similarity">
    <text evidence="1 4">Belongs to the UreD family.</text>
</comment>
<proteinExistence type="inferred from homology"/>
<dbReference type="EMBL" id="PEHN01000005">
    <property type="protein sequence ID" value="PHZ28025.1"/>
    <property type="molecule type" value="Genomic_DNA"/>
</dbReference>
<reference evidence="5" key="1">
    <citation type="submission" date="2003-08" db="EMBL/GenBank/DDBJ databases">
        <title>Yersinia bercovieri urease gene locus (ureABCEFGD) and urea transporter gene (yut).</title>
        <authorList>
            <person name="Sebbane F."/>
            <person name="Lemaitre N."/>
            <person name="Simonet M."/>
        </authorList>
    </citation>
    <scope>NUCLEOTIDE SEQUENCE</scope>
</reference>
<dbReference type="GeneID" id="89597911"/>
<dbReference type="GO" id="GO:0016151">
    <property type="term" value="F:nickel cation binding"/>
    <property type="evidence" value="ECO:0007669"/>
    <property type="project" value="UniProtKB-UniRule"/>
</dbReference>
<comment type="subcellular location">
    <subcellularLocation>
        <location evidence="4">Cytoplasm</location>
    </subcellularLocation>
</comment>
<dbReference type="PANTHER" id="PTHR33643">
    <property type="entry name" value="UREASE ACCESSORY PROTEIN D"/>
    <property type="match status" value="1"/>
</dbReference>
<evidence type="ECO:0000313" key="6">
    <source>
        <dbReference type="EMBL" id="PHZ28025.1"/>
    </source>
</evidence>
<dbReference type="AlphaFoldDB" id="Q6UR72"/>
<dbReference type="HAMAP" id="MF_01384">
    <property type="entry name" value="UreD"/>
    <property type="match status" value="1"/>
</dbReference>
<sequence>MTSQSQNIVETPSRVRAHALGINAPELAKYQDEPAQMRSGAVGKSGYLKLRFAKRGQRSVLAEMERRVPSLVQKALYWDEEMPELPCVTMISTAGCILQGDRLATDVHVEAGACAHVTTQSATKVHMMNANYAAQIQNFTVEEGGYLEFMPDPLIPHRNSRFITDTTIHIHPTATAIYSEVLMSGRKYHHAEERFGFDVYSSKVVAHNLAGKELFVEKYILEPKVESLDAIGVMQTFDSFGNVILLTPKEHHDRILARVPARFDIKGGIASGATRLPNDCGLVFKALGIDSAGVKAEIRQFWKIAREEILGITLPEKFLWR</sequence>